<proteinExistence type="inferred from homology"/>
<dbReference type="InterPro" id="IPR000612">
    <property type="entry name" value="PMP3"/>
</dbReference>
<evidence type="ECO:0000256" key="1">
    <source>
        <dbReference type="ARBA" id="ARBA00004370"/>
    </source>
</evidence>
<evidence type="ECO:0000256" key="6">
    <source>
        <dbReference type="SAM" id="Phobius"/>
    </source>
</evidence>
<protein>
    <submittedName>
        <fullName evidence="7">Uncharacterized protein</fullName>
    </submittedName>
</protein>
<evidence type="ECO:0000313" key="7">
    <source>
        <dbReference type="EMBL" id="CAG7818959.1"/>
    </source>
</evidence>
<organism evidence="7 8">
    <name type="scientific">Allacma fusca</name>
    <dbReference type="NCBI Taxonomy" id="39272"/>
    <lineage>
        <taxon>Eukaryota</taxon>
        <taxon>Metazoa</taxon>
        <taxon>Ecdysozoa</taxon>
        <taxon>Arthropoda</taxon>
        <taxon>Hexapoda</taxon>
        <taxon>Collembola</taxon>
        <taxon>Symphypleona</taxon>
        <taxon>Sminthuridae</taxon>
        <taxon>Allacma</taxon>
    </lineage>
</organism>
<reference evidence="7" key="1">
    <citation type="submission" date="2021-06" db="EMBL/GenBank/DDBJ databases">
        <authorList>
            <person name="Hodson N. C."/>
            <person name="Mongue J. A."/>
            <person name="Jaron S. K."/>
        </authorList>
    </citation>
    <scope>NUCLEOTIDE SEQUENCE</scope>
</reference>
<sequence length="132" mass="15144">MRTYKYALIEHCGPIPYNCMIICTYLMRAGNPFDNLQVAFEPELFLSTDHSSLETWARIHLKQILFFRNCRIRKKLPIMALKTEQLLQLILAIFLPPLAVFLVKGAGKDLVINIPTRNASKILMGQIKAKKV</sequence>
<dbReference type="AlphaFoldDB" id="A0A8J2LAJ0"/>
<dbReference type="PROSITE" id="PS01309">
    <property type="entry name" value="UPF0057"/>
    <property type="match status" value="1"/>
</dbReference>
<comment type="subcellular location">
    <subcellularLocation>
        <location evidence="1">Membrane</location>
    </subcellularLocation>
</comment>
<evidence type="ECO:0000256" key="5">
    <source>
        <dbReference type="ARBA" id="ARBA00023136"/>
    </source>
</evidence>
<comment type="similarity">
    <text evidence="2">Belongs to the UPF0057 (PMP3) family.</text>
</comment>
<feature type="transmembrane region" description="Helical" evidence="6">
    <location>
        <begin position="86"/>
        <end position="103"/>
    </location>
</feature>
<evidence type="ECO:0000256" key="3">
    <source>
        <dbReference type="ARBA" id="ARBA00022692"/>
    </source>
</evidence>
<dbReference type="OrthoDB" id="2802411at2759"/>
<evidence type="ECO:0000256" key="2">
    <source>
        <dbReference type="ARBA" id="ARBA00009530"/>
    </source>
</evidence>
<name>A0A8J2LAJ0_9HEXA</name>
<evidence type="ECO:0000256" key="4">
    <source>
        <dbReference type="ARBA" id="ARBA00022989"/>
    </source>
</evidence>
<dbReference type="Pfam" id="PF01679">
    <property type="entry name" value="Pmp3"/>
    <property type="match status" value="1"/>
</dbReference>
<dbReference type="EMBL" id="CAJVCH010435071">
    <property type="protein sequence ID" value="CAG7818959.1"/>
    <property type="molecule type" value="Genomic_DNA"/>
</dbReference>
<dbReference type="GO" id="GO:0016020">
    <property type="term" value="C:membrane"/>
    <property type="evidence" value="ECO:0007669"/>
    <property type="project" value="UniProtKB-SubCell"/>
</dbReference>
<comment type="caution">
    <text evidence="7">The sequence shown here is derived from an EMBL/GenBank/DDBJ whole genome shotgun (WGS) entry which is preliminary data.</text>
</comment>
<gene>
    <name evidence="7" type="ORF">AFUS01_LOCUS29436</name>
</gene>
<evidence type="ECO:0000313" key="8">
    <source>
        <dbReference type="Proteomes" id="UP000708208"/>
    </source>
</evidence>
<keyword evidence="3 6" id="KW-0812">Transmembrane</keyword>
<dbReference type="Proteomes" id="UP000708208">
    <property type="component" value="Unassembled WGS sequence"/>
</dbReference>
<keyword evidence="8" id="KW-1185">Reference proteome</keyword>
<keyword evidence="5 6" id="KW-0472">Membrane</keyword>
<keyword evidence="4 6" id="KW-1133">Transmembrane helix</keyword>
<accession>A0A8J2LAJ0</accession>